<gene>
    <name evidence="2" type="ORF">M422DRAFT_265261</name>
</gene>
<sequence length="265" mass="29067">MSTHLQQQRVEKSSTTIFGNFTVIDGTIVNSPNNGRFTYVVYNTSVYTADLQAAFPATLRCFLPQGMSPYANNTTIFLYGKICAPTAQPFLIDAMNMFPYPGDPSDANYGIVPAFAPHISVLGHVSGGISTTYEGRRVFKIMSAAWVRDQLQATNFMAFFENTIRWKKTNSPNTGSPVYVTGPLIGRHEDTHLPLLKIEDITFNAGSRLDQSNKQQAFVPKVHMPSKSNWNNGSMQSTEQAVEAGSAKQPISVSSGSASDHSKNR</sequence>
<feature type="compositionally biased region" description="Polar residues" evidence="1">
    <location>
        <begin position="226"/>
        <end position="240"/>
    </location>
</feature>
<feature type="region of interest" description="Disordered" evidence="1">
    <location>
        <begin position="224"/>
        <end position="265"/>
    </location>
</feature>
<organism evidence="2 3">
    <name type="scientific">Sphaerobolus stellatus (strain SS14)</name>
    <dbReference type="NCBI Taxonomy" id="990650"/>
    <lineage>
        <taxon>Eukaryota</taxon>
        <taxon>Fungi</taxon>
        <taxon>Dikarya</taxon>
        <taxon>Basidiomycota</taxon>
        <taxon>Agaricomycotina</taxon>
        <taxon>Agaricomycetes</taxon>
        <taxon>Phallomycetidae</taxon>
        <taxon>Geastrales</taxon>
        <taxon>Sphaerobolaceae</taxon>
        <taxon>Sphaerobolus</taxon>
    </lineage>
</organism>
<feature type="compositionally biased region" description="Polar residues" evidence="1">
    <location>
        <begin position="249"/>
        <end position="259"/>
    </location>
</feature>
<reference evidence="2 3" key="1">
    <citation type="submission" date="2014-06" db="EMBL/GenBank/DDBJ databases">
        <title>Evolutionary Origins and Diversification of the Mycorrhizal Mutualists.</title>
        <authorList>
            <consortium name="DOE Joint Genome Institute"/>
            <consortium name="Mycorrhizal Genomics Consortium"/>
            <person name="Kohler A."/>
            <person name="Kuo A."/>
            <person name="Nagy L.G."/>
            <person name="Floudas D."/>
            <person name="Copeland A."/>
            <person name="Barry K.W."/>
            <person name="Cichocki N."/>
            <person name="Veneault-Fourrey C."/>
            <person name="LaButti K."/>
            <person name="Lindquist E.A."/>
            <person name="Lipzen A."/>
            <person name="Lundell T."/>
            <person name="Morin E."/>
            <person name="Murat C."/>
            <person name="Riley R."/>
            <person name="Ohm R."/>
            <person name="Sun H."/>
            <person name="Tunlid A."/>
            <person name="Henrissat B."/>
            <person name="Grigoriev I.V."/>
            <person name="Hibbett D.S."/>
            <person name="Martin F."/>
        </authorList>
    </citation>
    <scope>NUCLEOTIDE SEQUENCE [LARGE SCALE GENOMIC DNA]</scope>
    <source>
        <strain evidence="2 3">SS14</strain>
    </source>
</reference>
<evidence type="ECO:0000313" key="2">
    <source>
        <dbReference type="EMBL" id="KIJ32921.1"/>
    </source>
</evidence>
<accession>A0A0C9V6G7</accession>
<proteinExistence type="predicted"/>
<protein>
    <submittedName>
        <fullName evidence="2">Uncharacterized protein</fullName>
    </submittedName>
</protein>
<name>A0A0C9V6G7_SPHS4</name>
<dbReference type="Proteomes" id="UP000054279">
    <property type="component" value="Unassembled WGS sequence"/>
</dbReference>
<keyword evidence="3" id="KW-1185">Reference proteome</keyword>
<evidence type="ECO:0000313" key="3">
    <source>
        <dbReference type="Proteomes" id="UP000054279"/>
    </source>
</evidence>
<evidence type="ECO:0000256" key="1">
    <source>
        <dbReference type="SAM" id="MobiDB-lite"/>
    </source>
</evidence>
<dbReference type="EMBL" id="KN837220">
    <property type="protein sequence ID" value="KIJ32921.1"/>
    <property type="molecule type" value="Genomic_DNA"/>
</dbReference>
<dbReference type="AlphaFoldDB" id="A0A0C9V6G7"/>
<dbReference type="OrthoDB" id="2801586at2759"/>
<dbReference type="HOGENOM" id="CLU_1050400_0_0_1"/>